<evidence type="ECO:0000259" key="2">
    <source>
        <dbReference type="PROSITE" id="PS50263"/>
    </source>
</evidence>
<feature type="domain" description="CN hydrolase" evidence="2">
    <location>
        <begin position="1"/>
        <end position="246"/>
    </location>
</feature>
<dbReference type="EC" id="3.5.1.53" evidence="3"/>
<dbReference type="Proteomes" id="UP000581135">
    <property type="component" value="Unassembled WGS sequence"/>
</dbReference>
<accession>A0A839SN43</accession>
<dbReference type="AlphaFoldDB" id="A0A839SN43"/>
<sequence length="273" mass="30790">MRTALIQMKASMERDENLSRAEAMLRQAAEQGAQVACLAECFATWFFPQKINPDDQQLAEPIDGPTMTLMRRTAKALGMVLVVPFYERVMAGELYNSTAVVDEKGEILGLYRKHHIPMSAYFNEKFYFRPGNKGYPVFDTTFGKIGVLICYDRHFPEGARCLGLNGAEVVFVPTATTKRGFSQSVWEPELRGHAIANGYFVAGVNRVGTEFESEYYGKSVFVDPIGQIISQASDTEEEILIADLDRARLEEVRQVWPFYRDRRPEAYGAIVDA</sequence>
<dbReference type="SUPFAM" id="SSF56317">
    <property type="entry name" value="Carbon-nitrogen hydrolase"/>
    <property type="match status" value="1"/>
</dbReference>
<evidence type="ECO:0000313" key="3">
    <source>
        <dbReference type="EMBL" id="MBB3064241.1"/>
    </source>
</evidence>
<dbReference type="InterPro" id="IPR036526">
    <property type="entry name" value="C-N_Hydrolase_sf"/>
</dbReference>
<proteinExistence type="predicted"/>
<dbReference type="Pfam" id="PF00795">
    <property type="entry name" value="CN_hydrolase"/>
    <property type="match status" value="1"/>
</dbReference>
<evidence type="ECO:0000256" key="1">
    <source>
        <dbReference type="ARBA" id="ARBA00022801"/>
    </source>
</evidence>
<evidence type="ECO:0000313" key="4">
    <source>
        <dbReference type="Proteomes" id="UP000581135"/>
    </source>
</evidence>
<keyword evidence="1 3" id="KW-0378">Hydrolase</keyword>
<dbReference type="InterPro" id="IPR050345">
    <property type="entry name" value="Aliph_Amidase/BUP"/>
</dbReference>
<dbReference type="PANTHER" id="PTHR43674">
    <property type="entry name" value="NITRILASE C965.09-RELATED"/>
    <property type="match status" value="1"/>
</dbReference>
<reference evidence="3 4" key="1">
    <citation type="submission" date="2020-08" db="EMBL/GenBank/DDBJ databases">
        <title>Genomic Encyclopedia of Type Strains, Phase III (KMG-III): the genomes of soil and plant-associated and newly described type strains.</title>
        <authorList>
            <person name="Whitman W."/>
        </authorList>
    </citation>
    <scope>NUCLEOTIDE SEQUENCE [LARGE SCALE GENOMIC DNA]</scope>
    <source>
        <strain evidence="3 4">CECT 8803</strain>
    </source>
</reference>
<dbReference type="GO" id="GO:0050126">
    <property type="term" value="F:N-carbamoylputrescine amidase activity"/>
    <property type="evidence" value="ECO:0007669"/>
    <property type="project" value="UniProtKB-EC"/>
</dbReference>
<dbReference type="InterPro" id="IPR003010">
    <property type="entry name" value="C-N_Hydrolase"/>
</dbReference>
<dbReference type="Gene3D" id="3.60.110.10">
    <property type="entry name" value="Carbon-nitrogen hydrolase"/>
    <property type="match status" value="1"/>
</dbReference>
<dbReference type="PANTHER" id="PTHR43674:SF2">
    <property type="entry name" value="BETA-UREIDOPROPIONASE"/>
    <property type="match status" value="1"/>
</dbReference>
<organism evidence="3 4">
    <name type="scientific">Limibacillus halophilus</name>
    <dbReference type="NCBI Taxonomy" id="1579333"/>
    <lineage>
        <taxon>Bacteria</taxon>
        <taxon>Pseudomonadati</taxon>
        <taxon>Pseudomonadota</taxon>
        <taxon>Alphaproteobacteria</taxon>
        <taxon>Rhodospirillales</taxon>
        <taxon>Rhodovibrionaceae</taxon>
        <taxon>Limibacillus</taxon>
    </lineage>
</organism>
<dbReference type="EMBL" id="JACHXA010000001">
    <property type="protein sequence ID" value="MBB3064241.1"/>
    <property type="molecule type" value="Genomic_DNA"/>
</dbReference>
<dbReference type="PROSITE" id="PS50263">
    <property type="entry name" value="CN_HYDROLASE"/>
    <property type="match status" value="1"/>
</dbReference>
<keyword evidence="4" id="KW-1185">Reference proteome</keyword>
<comment type="caution">
    <text evidence="3">The sequence shown here is derived from an EMBL/GenBank/DDBJ whole genome shotgun (WGS) entry which is preliminary data.</text>
</comment>
<name>A0A839SN43_9PROT</name>
<gene>
    <name evidence="3" type="ORF">FHR98_000506</name>
</gene>
<dbReference type="RefSeq" id="WP_221205679.1">
    <property type="nucleotide sequence ID" value="NZ_JACHXA010000001.1"/>
</dbReference>
<protein>
    <submittedName>
        <fullName evidence="3">N-carbamoylputrescine amidase</fullName>
        <ecNumber evidence="3">3.5.1.53</ecNumber>
    </submittedName>
</protein>